<sequence length="45" mass="5041">MFITLEQAAFVRGRTILDNALVAFEIIHYMKSKSQGCIGDVVLKL</sequence>
<protein>
    <submittedName>
        <fullName evidence="1">Uncharacterized protein</fullName>
    </submittedName>
</protein>
<accession>A2Q5R4</accession>
<gene>
    <name evidence="1" type="ORF">MtrDRAFT_AC167711g27v2</name>
</gene>
<reference evidence="1" key="1">
    <citation type="submission" date="2005-09" db="EMBL/GenBank/DDBJ databases">
        <authorList>
            <person name="Town C.D."/>
        </authorList>
    </citation>
    <scope>NUCLEOTIDE SEQUENCE</scope>
</reference>
<dbReference type="AlphaFoldDB" id="A2Q5R4"/>
<name>A2Q5R4_MEDTR</name>
<dbReference type="EMBL" id="AC167711">
    <property type="protein sequence ID" value="ABN09826.1"/>
    <property type="molecule type" value="Genomic_DNA"/>
</dbReference>
<organism evidence="1">
    <name type="scientific">Medicago truncatula</name>
    <name type="common">Barrel medic</name>
    <name type="synonym">Medicago tribuloides</name>
    <dbReference type="NCBI Taxonomy" id="3880"/>
    <lineage>
        <taxon>Eukaryota</taxon>
        <taxon>Viridiplantae</taxon>
        <taxon>Streptophyta</taxon>
        <taxon>Embryophyta</taxon>
        <taxon>Tracheophyta</taxon>
        <taxon>Spermatophyta</taxon>
        <taxon>Magnoliopsida</taxon>
        <taxon>eudicotyledons</taxon>
        <taxon>Gunneridae</taxon>
        <taxon>Pentapetalae</taxon>
        <taxon>rosids</taxon>
        <taxon>fabids</taxon>
        <taxon>Fabales</taxon>
        <taxon>Fabaceae</taxon>
        <taxon>Papilionoideae</taxon>
        <taxon>50 kb inversion clade</taxon>
        <taxon>NPAAA clade</taxon>
        <taxon>Hologalegina</taxon>
        <taxon>IRL clade</taxon>
        <taxon>Trifolieae</taxon>
        <taxon>Medicago</taxon>
    </lineage>
</organism>
<evidence type="ECO:0000313" key="1">
    <source>
        <dbReference type="EMBL" id="ABN09826.1"/>
    </source>
</evidence>
<reference evidence="1" key="2">
    <citation type="submission" date="2007-03" db="EMBL/GenBank/DDBJ databases">
        <authorList>
            <consortium name="The International Medicago Genome Annotation Group"/>
        </authorList>
    </citation>
    <scope>NUCLEOTIDE SEQUENCE</scope>
</reference>
<proteinExistence type="predicted"/>
<feature type="non-terminal residue" evidence="1">
    <location>
        <position position="45"/>
    </location>
</feature>